<dbReference type="Pfam" id="PF00586">
    <property type="entry name" value="AIRS"/>
    <property type="match status" value="1"/>
</dbReference>
<dbReference type="InterPro" id="IPR036676">
    <property type="entry name" value="PurM-like_C_sf"/>
</dbReference>
<dbReference type="AlphaFoldDB" id="A0A0J8DGH8"/>
<dbReference type="STRING" id="1121307.CLCY_8c00040"/>
<dbReference type="CDD" id="cd06061">
    <property type="entry name" value="PurM-like1"/>
    <property type="match status" value="1"/>
</dbReference>
<dbReference type="RefSeq" id="WP_048569089.1">
    <property type="nucleotide sequence ID" value="NZ_LFVU01000001.1"/>
</dbReference>
<dbReference type="OrthoDB" id="153904at2"/>
<dbReference type="InterPro" id="IPR010918">
    <property type="entry name" value="PurM-like_C_dom"/>
</dbReference>
<dbReference type="Proteomes" id="UP000036756">
    <property type="component" value="Unassembled WGS sequence"/>
</dbReference>
<evidence type="ECO:0000259" key="3">
    <source>
        <dbReference type="Pfam" id="PF02769"/>
    </source>
</evidence>
<dbReference type="GO" id="GO:0051604">
    <property type="term" value="P:protein maturation"/>
    <property type="evidence" value="ECO:0007669"/>
    <property type="project" value="TreeGrafter"/>
</dbReference>
<gene>
    <name evidence="4" type="ORF">CLCY_8c00040</name>
</gene>
<dbReference type="EMBL" id="LFVU01000001">
    <property type="protein sequence ID" value="KMT23268.1"/>
    <property type="molecule type" value="Genomic_DNA"/>
</dbReference>
<dbReference type="PANTHER" id="PTHR30303:SF4">
    <property type="entry name" value="HYDROGENASE EXPRESSION_FORMATION PROTEIN HYPE"/>
    <property type="match status" value="1"/>
</dbReference>
<evidence type="ECO:0000313" key="4">
    <source>
        <dbReference type="EMBL" id="KMT23268.1"/>
    </source>
</evidence>
<dbReference type="SUPFAM" id="SSF55326">
    <property type="entry name" value="PurM N-terminal domain-like"/>
    <property type="match status" value="1"/>
</dbReference>
<evidence type="ECO:0000259" key="2">
    <source>
        <dbReference type="Pfam" id="PF00586"/>
    </source>
</evidence>
<dbReference type="PIRSF" id="PIRSF005644">
    <property type="entry name" value="Hdrgns_mtr_HypE"/>
    <property type="match status" value="1"/>
</dbReference>
<feature type="domain" description="PurM-like N-terminal" evidence="2">
    <location>
        <begin position="33"/>
        <end position="137"/>
    </location>
</feature>
<dbReference type="Gene3D" id="3.30.1330.10">
    <property type="entry name" value="PurM-like, N-terminal domain"/>
    <property type="match status" value="1"/>
</dbReference>
<feature type="domain" description="PurM-like C-terminal" evidence="3">
    <location>
        <begin position="151"/>
        <end position="303"/>
    </location>
</feature>
<keyword evidence="5" id="KW-1185">Reference proteome</keyword>
<evidence type="ECO:0000313" key="5">
    <source>
        <dbReference type="Proteomes" id="UP000036756"/>
    </source>
</evidence>
<reference evidence="4 5" key="1">
    <citation type="submission" date="2015-06" db="EMBL/GenBank/DDBJ databases">
        <title>Draft genome sequence of the purine-degrading Clostridium cylindrosporum HC-1 (DSM 605).</title>
        <authorList>
            <person name="Poehlein A."/>
            <person name="Schiel-Bengelsdorf B."/>
            <person name="Bengelsdorf F."/>
            <person name="Daniel R."/>
            <person name="Duerre P."/>
        </authorList>
    </citation>
    <scope>NUCLEOTIDE SEQUENCE [LARGE SCALE GENOMIC DNA]</scope>
    <source>
        <strain evidence="4 5">DSM 605</strain>
    </source>
</reference>
<dbReference type="Gene3D" id="3.90.650.10">
    <property type="entry name" value="PurM-like C-terminal domain"/>
    <property type="match status" value="1"/>
</dbReference>
<dbReference type="SUPFAM" id="SSF56042">
    <property type="entry name" value="PurM C-terminal domain-like"/>
    <property type="match status" value="1"/>
</dbReference>
<evidence type="ECO:0000256" key="1">
    <source>
        <dbReference type="ARBA" id="ARBA00006243"/>
    </source>
</evidence>
<comment type="caution">
    <text evidence="4">The sequence shown here is derived from an EMBL/GenBank/DDBJ whole genome shotgun (WGS) entry which is preliminary data.</text>
</comment>
<accession>A0A0J8DGH8</accession>
<protein>
    <submittedName>
        <fullName evidence="4">Hydrogenase maturation factor</fullName>
    </submittedName>
</protein>
<dbReference type="InterPro" id="IPR016188">
    <property type="entry name" value="PurM-like_N"/>
</dbReference>
<dbReference type="Pfam" id="PF02769">
    <property type="entry name" value="AIRS_C"/>
    <property type="match status" value="1"/>
</dbReference>
<sequence>MKIGKLPNDILKNEILSKININSKDVLVGPGVGEDCSIVDFGDEKCVITTDPITGASNNIGALSVHISCNDIASAGVKPIGVMVTILAPPTCELEDIKNVMDDVVTTCKSLSVSVLGGHTEITDAVNKMIVSITAIGKGRDIVSTKGAKINDDIVVTGYAGLEGTVIIASDKYDTLLKHFSEEELEGIKSMLQSISVVETGLIAAEFGVNSMHDATEGGILGAIWEVGEASELSVVVEEDKIPIKNQTKKISKIFNLDPYKLISSGSMIITTPRGEELVSLFREKGINSAVVGKITTGDNLIIKDNNKMKLTQPESDEIYKI</sequence>
<dbReference type="InterPro" id="IPR036921">
    <property type="entry name" value="PurM-like_N_sf"/>
</dbReference>
<organism evidence="4 5">
    <name type="scientific">Clostridium cylindrosporum DSM 605</name>
    <dbReference type="NCBI Taxonomy" id="1121307"/>
    <lineage>
        <taxon>Bacteria</taxon>
        <taxon>Bacillati</taxon>
        <taxon>Bacillota</taxon>
        <taxon>Clostridia</taxon>
        <taxon>Eubacteriales</taxon>
        <taxon>Clostridiaceae</taxon>
        <taxon>Clostridium</taxon>
    </lineage>
</organism>
<dbReference type="PATRIC" id="fig|1121307.3.peg.2456"/>
<dbReference type="PANTHER" id="PTHR30303">
    <property type="entry name" value="HYDROGENASE ISOENZYMES FORMATION PROTEIN HYPE"/>
    <property type="match status" value="1"/>
</dbReference>
<name>A0A0J8DGH8_CLOCY</name>
<dbReference type="InterPro" id="IPR011854">
    <property type="entry name" value="HypE"/>
</dbReference>
<proteinExistence type="inferred from homology"/>
<comment type="similarity">
    <text evidence="1">Belongs to the HypE family.</text>
</comment>